<accession>A0A1Y2ADQ2</accession>
<keyword evidence="2" id="KW-0472">Membrane</keyword>
<evidence type="ECO:0000313" key="3">
    <source>
        <dbReference type="EMBL" id="ORY20397.1"/>
    </source>
</evidence>
<dbReference type="AlphaFoldDB" id="A0A1Y2ADQ2"/>
<protein>
    <submittedName>
        <fullName evidence="3">Uncharacterized protein</fullName>
    </submittedName>
</protein>
<sequence length="156" mass="18118">MIAGVEVKCPPHWSEEEAGYGVHWETAKKIAFENNCDIDFVEFPLSYIVSGETEVALEVRKKIEAYLEQAVIAEGGNVRYLTRQTIGFFKELVRRILFLLGLLFNLILKLLHIERKTKNEYTIIPDDEFDEQESQEPNSEEKKKDPKEALKEKKEN</sequence>
<organism evidence="3 4">
    <name type="scientific">Neocallimastix californiae</name>
    <dbReference type="NCBI Taxonomy" id="1754190"/>
    <lineage>
        <taxon>Eukaryota</taxon>
        <taxon>Fungi</taxon>
        <taxon>Fungi incertae sedis</taxon>
        <taxon>Chytridiomycota</taxon>
        <taxon>Chytridiomycota incertae sedis</taxon>
        <taxon>Neocallimastigomycetes</taxon>
        <taxon>Neocallimastigales</taxon>
        <taxon>Neocallimastigaceae</taxon>
        <taxon>Neocallimastix</taxon>
    </lineage>
</organism>
<dbReference type="EMBL" id="MCOG01000291">
    <property type="protein sequence ID" value="ORY20397.1"/>
    <property type="molecule type" value="Genomic_DNA"/>
</dbReference>
<dbReference type="Proteomes" id="UP000193920">
    <property type="component" value="Unassembled WGS sequence"/>
</dbReference>
<name>A0A1Y2ADQ2_9FUNG</name>
<evidence type="ECO:0000313" key="4">
    <source>
        <dbReference type="Proteomes" id="UP000193920"/>
    </source>
</evidence>
<proteinExistence type="predicted"/>
<evidence type="ECO:0000256" key="1">
    <source>
        <dbReference type="SAM" id="MobiDB-lite"/>
    </source>
</evidence>
<evidence type="ECO:0000256" key="2">
    <source>
        <dbReference type="SAM" id="Phobius"/>
    </source>
</evidence>
<feature type="compositionally biased region" description="Acidic residues" evidence="1">
    <location>
        <begin position="125"/>
        <end position="134"/>
    </location>
</feature>
<comment type="caution">
    <text evidence="3">The sequence shown here is derived from an EMBL/GenBank/DDBJ whole genome shotgun (WGS) entry which is preliminary data.</text>
</comment>
<keyword evidence="2" id="KW-1133">Transmembrane helix</keyword>
<feature type="transmembrane region" description="Helical" evidence="2">
    <location>
        <begin position="92"/>
        <end position="111"/>
    </location>
</feature>
<keyword evidence="4" id="KW-1185">Reference proteome</keyword>
<feature type="region of interest" description="Disordered" evidence="1">
    <location>
        <begin position="124"/>
        <end position="156"/>
    </location>
</feature>
<dbReference type="OrthoDB" id="2138696at2759"/>
<reference evidence="3 4" key="1">
    <citation type="submission" date="2016-08" db="EMBL/GenBank/DDBJ databases">
        <title>A Parts List for Fungal Cellulosomes Revealed by Comparative Genomics.</title>
        <authorList>
            <consortium name="DOE Joint Genome Institute"/>
            <person name="Haitjema C.H."/>
            <person name="Gilmore S.P."/>
            <person name="Henske J.K."/>
            <person name="Solomon K.V."/>
            <person name="De Groot R."/>
            <person name="Kuo A."/>
            <person name="Mondo S.J."/>
            <person name="Salamov A.A."/>
            <person name="Labutti K."/>
            <person name="Zhao Z."/>
            <person name="Chiniquy J."/>
            <person name="Barry K."/>
            <person name="Brewer H.M."/>
            <person name="Purvine S.O."/>
            <person name="Wright A.T."/>
            <person name="Boxma B."/>
            <person name="Van Alen T."/>
            <person name="Hackstein J.H."/>
            <person name="Baker S.E."/>
            <person name="Grigoriev I.V."/>
            <person name="O'Malley M.A."/>
        </authorList>
    </citation>
    <scope>NUCLEOTIDE SEQUENCE [LARGE SCALE GENOMIC DNA]</scope>
    <source>
        <strain evidence="3 4">G1</strain>
    </source>
</reference>
<keyword evidence="2" id="KW-0812">Transmembrane</keyword>
<gene>
    <name evidence="3" type="ORF">LY90DRAFT_707879</name>
</gene>
<feature type="compositionally biased region" description="Basic and acidic residues" evidence="1">
    <location>
        <begin position="139"/>
        <end position="156"/>
    </location>
</feature>